<sequence length="129" mass="14930">MTIDWYWQGQKYKLDNPFWLRSDPENRPGSTARIEVYFGNVEYLAVRPLLEGMNIRRASEDERQLIFDQYGIEPDTDYVFILNDGPPLSFVVSGEPAWREAVRAADAPSLFEYAGPWPPGPEVRWGFVN</sequence>
<reference evidence="1 2" key="1">
    <citation type="submission" date="2020-03" db="EMBL/GenBank/DDBJ databases">
        <title>Whole genome shotgun sequence of Phytohabitans houttuyneae NBRC 108639.</title>
        <authorList>
            <person name="Komaki H."/>
            <person name="Tamura T."/>
        </authorList>
    </citation>
    <scope>NUCLEOTIDE SEQUENCE [LARGE SCALE GENOMIC DNA]</scope>
    <source>
        <strain evidence="1 2">NBRC 108639</strain>
    </source>
</reference>
<protein>
    <submittedName>
        <fullName evidence="1">Uncharacterized protein</fullName>
    </submittedName>
</protein>
<gene>
    <name evidence="1" type="ORF">Phou_014240</name>
</gene>
<evidence type="ECO:0000313" key="1">
    <source>
        <dbReference type="EMBL" id="GFJ77244.1"/>
    </source>
</evidence>
<proteinExistence type="predicted"/>
<reference evidence="1 2" key="2">
    <citation type="submission" date="2020-03" db="EMBL/GenBank/DDBJ databases">
        <authorList>
            <person name="Ichikawa N."/>
            <person name="Kimura A."/>
            <person name="Kitahashi Y."/>
            <person name="Uohara A."/>
        </authorList>
    </citation>
    <scope>NUCLEOTIDE SEQUENCE [LARGE SCALE GENOMIC DNA]</scope>
    <source>
        <strain evidence="1 2">NBRC 108639</strain>
    </source>
</reference>
<dbReference type="AlphaFoldDB" id="A0A6V8K0R1"/>
<keyword evidence="2" id="KW-1185">Reference proteome</keyword>
<dbReference type="EMBL" id="BLPF01000001">
    <property type="protein sequence ID" value="GFJ77244.1"/>
    <property type="molecule type" value="Genomic_DNA"/>
</dbReference>
<organism evidence="1 2">
    <name type="scientific">Phytohabitans houttuyneae</name>
    <dbReference type="NCBI Taxonomy" id="1076126"/>
    <lineage>
        <taxon>Bacteria</taxon>
        <taxon>Bacillati</taxon>
        <taxon>Actinomycetota</taxon>
        <taxon>Actinomycetes</taxon>
        <taxon>Micromonosporales</taxon>
        <taxon>Micromonosporaceae</taxon>
    </lineage>
</organism>
<evidence type="ECO:0000313" key="2">
    <source>
        <dbReference type="Proteomes" id="UP000482800"/>
    </source>
</evidence>
<dbReference type="Proteomes" id="UP000482800">
    <property type="component" value="Unassembled WGS sequence"/>
</dbReference>
<accession>A0A6V8K0R1</accession>
<name>A0A6V8K0R1_9ACTN</name>
<dbReference type="RefSeq" id="WP_173054599.1">
    <property type="nucleotide sequence ID" value="NZ_BAABGO010000071.1"/>
</dbReference>
<comment type="caution">
    <text evidence="1">The sequence shown here is derived from an EMBL/GenBank/DDBJ whole genome shotgun (WGS) entry which is preliminary data.</text>
</comment>